<reference evidence="4 5" key="1">
    <citation type="submission" date="2024-10" db="EMBL/GenBank/DDBJ databases">
        <title>The Natural Products Discovery Center: Release of the First 8490 Sequenced Strains for Exploring Actinobacteria Biosynthetic Diversity.</title>
        <authorList>
            <person name="Kalkreuter E."/>
            <person name="Kautsar S.A."/>
            <person name="Yang D."/>
            <person name="Bader C.D."/>
            <person name="Teijaro C.N."/>
            <person name="Fluegel L."/>
            <person name="Davis C.M."/>
            <person name="Simpson J.R."/>
            <person name="Lauterbach L."/>
            <person name="Steele A.D."/>
            <person name="Gui C."/>
            <person name="Meng S."/>
            <person name="Li G."/>
            <person name="Viehrig K."/>
            <person name="Ye F."/>
            <person name="Su P."/>
            <person name="Kiefer A.F."/>
            <person name="Nichols A."/>
            <person name="Cepeda A.J."/>
            <person name="Yan W."/>
            <person name="Fan B."/>
            <person name="Jiang Y."/>
            <person name="Adhikari A."/>
            <person name="Zheng C.-J."/>
            <person name="Schuster L."/>
            <person name="Cowan T.M."/>
            <person name="Smanski M.J."/>
            <person name="Chevrette M.G."/>
            <person name="De Carvalho L.P.S."/>
            <person name="Shen B."/>
        </authorList>
    </citation>
    <scope>NUCLEOTIDE SEQUENCE [LARGE SCALE GENOMIC DNA]</scope>
    <source>
        <strain evidence="4 5">NPDC049639</strain>
    </source>
</reference>
<dbReference type="InterPro" id="IPR057169">
    <property type="entry name" value="DUF7847"/>
</dbReference>
<gene>
    <name evidence="4" type="ORF">ACIB24_06225</name>
</gene>
<feature type="transmembrane region" description="Helical" evidence="2">
    <location>
        <begin position="101"/>
        <end position="123"/>
    </location>
</feature>
<evidence type="ECO:0000256" key="2">
    <source>
        <dbReference type="SAM" id="Phobius"/>
    </source>
</evidence>
<accession>A0ABW8AM10</accession>
<feature type="domain" description="DUF7847" evidence="3">
    <location>
        <begin position="89"/>
        <end position="368"/>
    </location>
</feature>
<feature type="transmembrane region" description="Helical" evidence="2">
    <location>
        <begin position="292"/>
        <end position="315"/>
    </location>
</feature>
<feature type="transmembrane region" description="Helical" evidence="2">
    <location>
        <begin position="348"/>
        <end position="367"/>
    </location>
</feature>
<dbReference type="PANTHER" id="PTHR33133:SF1">
    <property type="entry name" value="EXPRESSED PROTEIN-RELATED"/>
    <property type="match status" value="1"/>
</dbReference>
<evidence type="ECO:0000313" key="4">
    <source>
        <dbReference type="EMBL" id="MFI7586656.1"/>
    </source>
</evidence>
<dbReference type="PANTHER" id="PTHR33133">
    <property type="entry name" value="OS08G0107100 PROTEIN-RELATED"/>
    <property type="match status" value="1"/>
</dbReference>
<keyword evidence="2" id="KW-0812">Transmembrane</keyword>
<feature type="region of interest" description="Disordered" evidence="1">
    <location>
        <begin position="1"/>
        <end position="73"/>
    </location>
</feature>
<feature type="transmembrane region" description="Helical" evidence="2">
    <location>
        <begin position="157"/>
        <end position="183"/>
    </location>
</feature>
<proteinExistence type="predicted"/>
<comment type="caution">
    <text evidence="4">The sequence shown here is derived from an EMBL/GenBank/DDBJ whole genome shotgun (WGS) entry which is preliminary data.</text>
</comment>
<dbReference type="SUPFAM" id="SSF101447">
    <property type="entry name" value="Formin homology 2 domain (FH2 domain)"/>
    <property type="match status" value="1"/>
</dbReference>
<protein>
    <recommendedName>
        <fullName evidence="3">DUF7847 domain-containing protein</fullName>
    </recommendedName>
</protein>
<keyword evidence="2" id="KW-1133">Transmembrane helix</keyword>
<feature type="transmembrane region" description="Helical" evidence="2">
    <location>
        <begin position="204"/>
        <end position="232"/>
    </location>
</feature>
<feature type="compositionally biased region" description="Pro residues" evidence="1">
    <location>
        <begin position="28"/>
        <end position="47"/>
    </location>
</feature>
<dbReference type="EMBL" id="JBITLV010000002">
    <property type="protein sequence ID" value="MFI7586656.1"/>
    <property type="molecule type" value="Genomic_DNA"/>
</dbReference>
<evidence type="ECO:0000256" key="1">
    <source>
        <dbReference type="SAM" id="MobiDB-lite"/>
    </source>
</evidence>
<dbReference type="Proteomes" id="UP001612915">
    <property type="component" value="Unassembled WGS sequence"/>
</dbReference>
<dbReference type="RefSeq" id="WP_398276835.1">
    <property type="nucleotide sequence ID" value="NZ_JBITLV010000002.1"/>
</dbReference>
<feature type="compositionally biased region" description="Low complexity" evidence="1">
    <location>
        <begin position="48"/>
        <end position="59"/>
    </location>
</feature>
<sequence length="384" mass="39718">MSQPWSAPGGEPDPDQGGPGTTPAGWGAPPPPPPAQPGWGPPPPPPSGWGAPPAAAGWGTPPPPPQGWSGATSGIVPMRPLSLGDIYDGAIRAIRANPRTMVGFSAVVIAIFTVLLTLPQAAFTGVLQSSPLLDWEPGDRVRSEDVADLVGASSFGIILPVVTQAIVTTVITALLITAVDRAVRGTLMRPGELWAVTRRRVPAALGLAVLLVLIAMLVMAVAVVPGIVLLAAVNDTPVLGVLVLLVGVPAGLAALVSLQFGWFALAAPALLLENRSVFSALRRSAGLVRRSFWRVLGIGILTAIVGAFVSGFFTLPTTLISSLLGDVLGHDAYWKDLAVVAVQNTGQVIAGAVVYPFTAAVSALLYLDLRMRREGLDVQLMSGR</sequence>
<keyword evidence="5" id="KW-1185">Reference proteome</keyword>
<keyword evidence="2" id="KW-0472">Membrane</keyword>
<dbReference type="Pfam" id="PF25231">
    <property type="entry name" value="DUF7847"/>
    <property type="match status" value="1"/>
</dbReference>
<feature type="transmembrane region" description="Helical" evidence="2">
    <location>
        <begin position="238"/>
        <end position="271"/>
    </location>
</feature>
<evidence type="ECO:0000313" key="5">
    <source>
        <dbReference type="Proteomes" id="UP001612915"/>
    </source>
</evidence>
<organism evidence="4 5">
    <name type="scientific">Spongisporangium articulatum</name>
    <dbReference type="NCBI Taxonomy" id="3362603"/>
    <lineage>
        <taxon>Bacteria</taxon>
        <taxon>Bacillati</taxon>
        <taxon>Actinomycetota</taxon>
        <taxon>Actinomycetes</taxon>
        <taxon>Kineosporiales</taxon>
        <taxon>Kineosporiaceae</taxon>
        <taxon>Spongisporangium</taxon>
    </lineage>
</organism>
<evidence type="ECO:0000259" key="3">
    <source>
        <dbReference type="Pfam" id="PF25231"/>
    </source>
</evidence>
<name>A0ABW8AM10_9ACTN</name>